<feature type="compositionally biased region" description="Pro residues" evidence="2">
    <location>
        <begin position="637"/>
        <end position="646"/>
    </location>
</feature>
<feature type="compositionally biased region" description="Basic and acidic residues" evidence="2">
    <location>
        <begin position="663"/>
        <end position="674"/>
    </location>
</feature>
<evidence type="ECO:0000313" key="4">
    <source>
        <dbReference type="EMBL" id="MBF6356926.1"/>
    </source>
</evidence>
<organism evidence="4 5">
    <name type="scientific">Nocardia higoensis</name>
    <dbReference type="NCBI Taxonomy" id="228599"/>
    <lineage>
        <taxon>Bacteria</taxon>
        <taxon>Bacillati</taxon>
        <taxon>Actinomycetota</taxon>
        <taxon>Actinomycetes</taxon>
        <taxon>Mycobacteriales</taxon>
        <taxon>Nocardiaceae</taxon>
        <taxon>Nocardia</taxon>
    </lineage>
</organism>
<dbReference type="Proteomes" id="UP000707731">
    <property type="component" value="Unassembled WGS sequence"/>
</dbReference>
<dbReference type="Gene3D" id="2.60.200.20">
    <property type="match status" value="1"/>
</dbReference>
<dbReference type="EMBL" id="JADLQN010000004">
    <property type="protein sequence ID" value="MBF6356926.1"/>
    <property type="molecule type" value="Genomic_DNA"/>
</dbReference>
<dbReference type="CDD" id="cd00060">
    <property type="entry name" value="FHA"/>
    <property type="match status" value="1"/>
</dbReference>
<feature type="compositionally biased region" description="Basic and acidic residues" evidence="2">
    <location>
        <begin position="510"/>
        <end position="520"/>
    </location>
</feature>
<feature type="compositionally biased region" description="Low complexity" evidence="2">
    <location>
        <begin position="379"/>
        <end position="396"/>
    </location>
</feature>
<feature type="domain" description="FHA" evidence="3">
    <location>
        <begin position="756"/>
        <end position="811"/>
    </location>
</feature>
<feature type="compositionally biased region" description="Low complexity" evidence="2">
    <location>
        <begin position="521"/>
        <end position="530"/>
    </location>
</feature>
<dbReference type="SUPFAM" id="SSF49879">
    <property type="entry name" value="SMAD/FHA domain"/>
    <property type="match status" value="1"/>
</dbReference>
<evidence type="ECO:0000259" key="3">
    <source>
        <dbReference type="PROSITE" id="PS50006"/>
    </source>
</evidence>
<feature type="region of interest" description="Disordered" evidence="2">
    <location>
        <begin position="161"/>
        <end position="705"/>
    </location>
</feature>
<feature type="compositionally biased region" description="Low complexity" evidence="2">
    <location>
        <begin position="437"/>
        <end position="451"/>
    </location>
</feature>
<comment type="caution">
    <text evidence="4">The sequence shown here is derived from an EMBL/GenBank/DDBJ whole genome shotgun (WGS) entry which is preliminary data.</text>
</comment>
<protein>
    <submittedName>
        <fullName evidence="4">FHA domain-containing protein</fullName>
    </submittedName>
</protein>
<feature type="compositionally biased region" description="Low complexity" evidence="2">
    <location>
        <begin position="413"/>
        <end position="429"/>
    </location>
</feature>
<dbReference type="PROSITE" id="PS50006">
    <property type="entry name" value="FHA_DOMAIN"/>
    <property type="match status" value="1"/>
</dbReference>
<dbReference type="InterPro" id="IPR008984">
    <property type="entry name" value="SMAD_FHA_dom_sf"/>
</dbReference>
<keyword evidence="5" id="KW-1185">Reference proteome</keyword>
<feature type="compositionally biased region" description="Low complexity" evidence="2">
    <location>
        <begin position="256"/>
        <end position="272"/>
    </location>
</feature>
<gene>
    <name evidence="4" type="ORF">IU449_20670</name>
</gene>
<feature type="compositionally biased region" description="Polar residues" evidence="2">
    <location>
        <begin position="462"/>
        <end position="474"/>
    </location>
</feature>
<feature type="compositionally biased region" description="Low complexity" evidence="2">
    <location>
        <begin position="168"/>
        <end position="236"/>
    </location>
</feature>
<keyword evidence="1" id="KW-0597">Phosphoprotein</keyword>
<feature type="compositionally biased region" description="Low complexity" evidence="2">
    <location>
        <begin position="298"/>
        <end position="331"/>
    </location>
</feature>
<feature type="compositionally biased region" description="Low complexity" evidence="2">
    <location>
        <begin position="349"/>
        <end position="370"/>
    </location>
</feature>
<evidence type="ECO:0000313" key="5">
    <source>
        <dbReference type="Proteomes" id="UP000707731"/>
    </source>
</evidence>
<name>A0ABS0DEP4_9NOCA</name>
<evidence type="ECO:0000256" key="2">
    <source>
        <dbReference type="SAM" id="MobiDB-lite"/>
    </source>
</evidence>
<feature type="compositionally biased region" description="Polar residues" evidence="2">
    <location>
        <begin position="484"/>
        <end position="494"/>
    </location>
</feature>
<dbReference type="InterPro" id="IPR000253">
    <property type="entry name" value="FHA_dom"/>
</dbReference>
<evidence type="ECO:0000256" key="1">
    <source>
        <dbReference type="ARBA" id="ARBA00022553"/>
    </source>
</evidence>
<accession>A0ABS0DEP4</accession>
<dbReference type="Pfam" id="PF00498">
    <property type="entry name" value="FHA"/>
    <property type="match status" value="1"/>
</dbReference>
<proteinExistence type="predicted"/>
<feature type="compositionally biased region" description="Polar residues" evidence="2">
    <location>
        <begin position="559"/>
        <end position="569"/>
    </location>
</feature>
<dbReference type="RefSeq" id="WP_195003794.1">
    <property type="nucleotide sequence ID" value="NZ_JADLQN010000004.1"/>
</dbReference>
<sequence length="858" mass="84660">MGKTPSTVGIAAGAGLVARFGTAVVYLAETDSAELVLDAVEAEADGEYPGAAIARRLAGVVFGGGTEPPAFGVVAPTEDGTVILLRGKVFAQILGAEGPRSLSGARAFTWVDEIVREPVRRIRVGDDNGEPLPVHPATDLRAGIVTGSGFELRVGVRRAETPGDRAESAGAAAAISSPSPSRAGGGSPASAVPVATASSPAASATRPAAGSATAPRAAASNGSAADDRAAAVPESAFAAKKSATPEPGRPRPRVESSGAASARGSAGLADRASSSEHQKPDVTTASGRPAPAPAVTDSATTSAPGPATPSSATPSSATPSSATPGPTATAPEDPSSAASRSAVGPTGTAAADIPSSGSSPSAGKSVASMSPASEDPDTAPEAPSIAEPSIAAPSTAKPDSAESTPGEAKAAHAKAIATRSSAATATDGAVTGKTGAEAESPAAAATDSATPRSLRAFGSATGARSSATPGTSAATPMRPAPASDPSTWLTTPDSGGSADTPADEQTATEARTDAKQRGADTDAASNADTAGLGARPVVPGRSTPASNTGSRPIAAPTVGSAQPTGSGSRASAPGSEIRPGSLAASGGTGPTAADARWSLASGSDSSAKDLGSGRSGSTGNSPAADSDERPATAGPSEPAPAEPPGPRTADLPATAPAGFDALAADHSRGRDTGRRPATPSPLGWSEAEEPARPDFFASRPGMHQAPASVPGSNFTGSHPSGPNQWGRVVPLRPQTPPEPPGALVFEDVIYPLDRAYVIGRNPSGDEAVRSGTAAPLTLPRDRHVSRVHAYVTLDNGVVYVRDAGTSGGTYIAAPGTEQWTRVGDTAVELAPGWRMRLGQKILTHRPPTRPLAAYPRRY</sequence>
<reference evidence="4 5" key="1">
    <citation type="submission" date="2020-10" db="EMBL/GenBank/DDBJ databases">
        <title>Identification of Nocardia species via Next-generation sequencing and recognition of intraspecies genetic diversity.</title>
        <authorList>
            <person name="Li P."/>
            <person name="Li P."/>
            <person name="Lu B."/>
        </authorList>
    </citation>
    <scope>NUCLEOTIDE SEQUENCE [LARGE SCALE GENOMIC DNA]</scope>
    <source>
        <strain evidence="4 5">BJ06-0143</strain>
    </source>
</reference>